<evidence type="ECO:0000313" key="3">
    <source>
        <dbReference type="Proteomes" id="UP000629870"/>
    </source>
</evidence>
<dbReference type="EMBL" id="JACHEW010000031">
    <property type="protein sequence ID" value="MBB6018499.1"/>
    <property type="molecule type" value="Genomic_DNA"/>
</dbReference>
<dbReference type="RefSeq" id="WP_249039206.1">
    <property type="nucleotide sequence ID" value="NZ_JACHEW010000031.1"/>
</dbReference>
<accession>A0ABR6NWR9</accession>
<organism evidence="2 3">
    <name type="scientific">Deinococcus radiopugnans ATCC 19172</name>
    <dbReference type="NCBI Taxonomy" id="585398"/>
    <lineage>
        <taxon>Bacteria</taxon>
        <taxon>Thermotogati</taxon>
        <taxon>Deinococcota</taxon>
        <taxon>Deinococci</taxon>
        <taxon>Deinococcales</taxon>
        <taxon>Deinococcaceae</taxon>
        <taxon>Deinococcus</taxon>
    </lineage>
</organism>
<feature type="chain" id="PRO_5047290869" evidence="1">
    <location>
        <begin position="23"/>
        <end position="280"/>
    </location>
</feature>
<sequence>MKRAVALGLAVAGLSTVGTAGAADIRLGLNSSVGLGCQIVGGRVGFQEGRFGIYGQGAYCTSNVEGQSGTGAFGGLITGDLFTFGNVTTYALVGAEVQGSNTALQGGLGLRYGIALLPVEAYVEVGAQRISTALQPIIGPRLAVGVNYRLNVATLQGQIPAPLVFEDGTTNQYAGSAPEACKLTPEQDIASARSAARAAANEGLGAAASAYGAAYSSVSYKVEITSVRINGNSGSASGKVTISATQNSNGQRVSGTYGGTIKLVRSGCSWQATGFTRNDG</sequence>
<keyword evidence="3" id="KW-1185">Reference proteome</keyword>
<comment type="caution">
    <text evidence="2">The sequence shown here is derived from an EMBL/GenBank/DDBJ whole genome shotgun (WGS) entry which is preliminary data.</text>
</comment>
<name>A0ABR6NWR9_9DEIO</name>
<protein>
    <submittedName>
        <fullName evidence="2">Uncharacterized protein</fullName>
    </submittedName>
</protein>
<gene>
    <name evidence="2" type="ORF">HNQ04_003780</name>
</gene>
<keyword evidence="1" id="KW-0732">Signal</keyword>
<feature type="signal peptide" evidence="1">
    <location>
        <begin position="1"/>
        <end position="22"/>
    </location>
</feature>
<reference evidence="2 3" key="1">
    <citation type="submission" date="2020-08" db="EMBL/GenBank/DDBJ databases">
        <title>Genomic Encyclopedia of Type Strains, Phase IV (KMG-IV): sequencing the most valuable type-strain genomes for metagenomic binning, comparative biology and taxonomic classification.</title>
        <authorList>
            <person name="Goeker M."/>
        </authorList>
    </citation>
    <scope>NUCLEOTIDE SEQUENCE [LARGE SCALE GENOMIC DNA]</scope>
    <source>
        <strain evidence="2 3">DSM 12027</strain>
    </source>
</reference>
<proteinExistence type="predicted"/>
<evidence type="ECO:0000256" key="1">
    <source>
        <dbReference type="SAM" id="SignalP"/>
    </source>
</evidence>
<dbReference type="Proteomes" id="UP000629870">
    <property type="component" value="Unassembled WGS sequence"/>
</dbReference>
<evidence type="ECO:0000313" key="2">
    <source>
        <dbReference type="EMBL" id="MBB6018499.1"/>
    </source>
</evidence>